<evidence type="ECO:0000256" key="1">
    <source>
        <dbReference type="ARBA" id="ARBA00000085"/>
    </source>
</evidence>
<dbReference type="PANTHER" id="PTHR24421">
    <property type="entry name" value="NITRATE/NITRITE SENSOR PROTEIN NARX-RELATED"/>
    <property type="match status" value="1"/>
</dbReference>
<feature type="transmembrane region" description="Helical" evidence="15">
    <location>
        <begin position="20"/>
        <end position="38"/>
    </location>
</feature>
<dbReference type="PROSITE" id="PS50109">
    <property type="entry name" value="HIS_KIN"/>
    <property type="match status" value="1"/>
</dbReference>
<evidence type="ECO:0000259" key="17">
    <source>
        <dbReference type="PROSITE" id="PS50885"/>
    </source>
</evidence>
<evidence type="ECO:0000256" key="11">
    <source>
        <dbReference type="ARBA" id="ARBA00023012"/>
    </source>
</evidence>
<dbReference type="Gene3D" id="6.10.340.10">
    <property type="match status" value="1"/>
</dbReference>
<keyword evidence="9 13" id="KW-0067">ATP-binding</keyword>
<evidence type="ECO:0000256" key="13">
    <source>
        <dbReference type="PIRNR" id="PIRNR037431"/>
    </source>
</evidence>
<dbReference type="GO" id="GO:0016301">
    <property type="term" value="F:kinase activity"/>
    <property type="evidence" value="ECO:0007669"/>
    <property type="project" value="UniProtKB-KW"/>
</dbReference>
<dbReference type="Proteomes" id="UP000619534">
    <property type="component" value="Unassembled WGS sequence"/>
</dbReference>
<evidence type="ECO:0000256" key="9">
    <source>
        <dbReference type="ARBA" id="ARBA00022840"/>
    </source>
</evidence>
<feature type="transmembrane region" description="Helical" evidence="15">
    <location>
        <begin position="44"/>
        <end position="68"/>
    </location>
</feature>
<dbReference type="PROSITE" id="PS50885">
    <property type="entry name" value="HAMP"/>
    <property type="match status" value="1"/>
</dbReference>
<evidence type="ECO:0000256" key="10">
    <source>
        <dbReference type="ARBA" id="ARBA00022989"/>
    </source>
</evidence>
<organism evidence="18 19">
    <name type="scientific">Thalassobacillus devorans</name>
    <dbReference type="NCBI Taxonomy" id="279813"/>
    <lineage>
        <taxon>Bacteria</taxon>
        <taxon>Bacillati</taxon>
        <taxon>Bacillota</taxon>
        <taxon>Bacilli</taxon>
        <taxon>Bacillales</taxon>
        <taxon>Bacillaceae</taxon>
        <taxon>Thalassobacillus</taxon>
    </lineage>
</organism>
<keyword evidence="12 13" id="KW-0472">Membrane</keyword>
<keyword evidence="6 15" id="KW-0812">Transmembrane</keyword>
<dbReference type="Pfam" id="PF07730">
    <property type="entry name" value="HisKA_3"/>
    <property type="match status" value="1"/>
</dbReference>
<keyword evidence="19" id="KW-1185">Reference proteome</keyword>
<name>A0ABQ1NE47_9BACI</name>
<comment type="catalytic activity">
    <reaction evidence="1 13">
        <text>ATP + protein L-histidine = ADP + protein N-phospho-L-histidine.</text>
        <dbReference type="EC" id="2.7.13.3"/>
    </reaction>
</comment>
<dbReference type="CDD" id="cd16917">
    <property type="entry name" value="HATPase_UhpB-NarQ-NarX-like"/>
    <property type="match status" value="1"/>
</dbReference>
<keyword evidence="11 13" id="KW-0902">Two-component regulatory system</keyword>
<evidence type="ECO:0000256" key="4">
    <source>
        <dbReference type="ARBA" id="ARBA00022553"/>
    </source>
</evidence>
<dbReference type="Pfam" id="PF00672">
    <property type="entry name" value="HAMP"/>
    <property type="match status" value="1"/>
</dbReference>
<evidence type="ECO:0000256" key="14">
    <source>
        <dbReference type="SAM" id="Coils"/>
    </source>
</evidence>
<evidence type="ECO:0000313" key="18">
    <source>
        <dbReference type="EMBL" id="GGC74001.1"/>
    </source>
</evidence>
<keyword evidence="4" id="KW-0597">Phosphoprotein</keyword>
<dbReference type="EMBL" id="BMCJ01000001">
    <property type="protein sequence ID" value="GGC74001.1"/>
    <property type="molecule type" value="Genomic_DNA"/>
</dbReference>
<dbReference type="EC" id="2.7.13.3" evidence="13"/>
<dbReference type="InterPro" id="IPR050482">
    <property type="entry name" value="Sensor_HK_TwoCompSys"/>
</dbReference>
<keyword evidence="14" id="KW-0175">Coiled coil</keyword>
<keyword evidence="10 15" id="KW-1133">Transmembrane helix</keyword>
<evidence type="ECO:0000256" key="7">
    <source>
        <dbReference type="ARBA" id="ARBA00022741"/>
    </source>
</evidence>
<keyword evidence="3 13" id="KW-1003">Cell membrane</keyword>
<dbReference type="SMART" id="SM00387">
    <property type="entry name" value="HATPase_c"/>
    <property type="match status" value="1"/>
</dbReference>
<evidence type="ECO:0000256" key="6">
    <source>
        <dbReference type="ARBA" id="ARBA00022692"/>
    </source>
</evidence>
<dbReference type="InterPro" id="IPR017202">
    <property type="entry name" value="LiaS/VraS"/>
</dbReference>
<protein>
    <recommendedName>
        <fullName evidence="13">Sensor histidine kinase</fullName>
        <ecNumber evidence="13">2.7.13.3</ecNumber>
    </recommendedName>
</protein>
<dbReference type="RefSeq" id="WP_062444243.1">
    <property type="nucleotide sequence ID" value="NZ_BMCJ01000001.1"/>
</dbReference>
<evidence type="ECO:0000256" key="8">
    <source>
        <dbReference type="ARBA" id="ARBA00022777"/>
    </source>
</evidence>
<evidence type="ECO:0000256" key="5">
    <source>
        <dbReference type="ARBA" id="ARBA00022679"/>
    </source>
</evidence>
<reference evidence="19" key="1">
    <citation type="journal article" date="2019" name="Int. J. Syst. Evol. Microbiol.">
        <title>The Global Catalogue of Microorganisms (GCM) 10K type strain sequencing project: providing services to taxonomists for standard genome sequencing and annotation.</title>
        <authorList>
            <consortium name="The Broad Institute Genomics Platform"/>
            <consortium name="The Broad Institute Genome Sequencing Center for Infectious Disease"/>
            <person name="Wu L."/>
            <person name="Ma J."/>
        </authorList>
    </citation>
    <scope>NUCLEOTIDE SEQUENCE [LARGE SCALE GENOMIC DNA]</scope>
    <source>
        <strain evidence="19">CCM 7282</strain>
    </source>
</reference>
<dbReference type="SUPFAM" id="SSF55874">
    <property type="entry name" value="ATPase domain of HSP90 chaperone/DNA topoisomerase II/histidine kinase"/>
    <property type="match status" value="1"/>
</dbReference>
<keyword evidence="5 13" id="KW-0808">Transferase</keyword>
<keyword evidence="7 13" id="KW-0547">Nucleotide-binding</keyword>
<keyword evidence="8 13" id="KW-0418">Kinase</keyword>
<dbReference type="Gene3D" id="1.20.5.1930">
    <property type="match status" value="1"/>
</dbReference>
<dbReference type="InterPro" id="IPR003660">
    <property type="entry name" value="HAMP_dom"/>
</dbReference>
<dbReference type="Gene3D" id="3.30.565.10">
    <property type="entry name" value="Histidine kinase-like ATPase, C-terminal domain"/>
    <property type="match status" value="1"/>
</dbReference>
<comment type="subcellular location">
    <subcellularLocation>
        <location evidence="2 13">Cell membrane</location>
        <topology evidence="2 13">Multi-pass membrane protein</topology>
    </subcellularLocation>
</comment>
<comment type="caution">
    <text evidence="18">The sequence shown here is derived from an EMBL/GenBank/DDBJ whole genome shotgun (WGS) entry which is preliminary data.</text>
</comment>
<dbReference type="SMART" id="SM00304">
    <property type="entry name" value="HAMP"/>
    <property type="match status" value="1"/>
</dbReference>
<gene>
    <name evidence="18" type="primary">liaS</name>
    <name evidence="18" type="ORF">GCM10007216_00790</name>
</gene>
<feature type="domain" description="HAMP" evidence="17">
    <location>
        <begin position="72"/>
        <end position="124"/>
    </location>
</feature>
<dbReference type="InterPro" id="IPR003594">
    <property type="entry name" value="HATPase_dom"/>
</dbReference>
<evidence type="ECO:0000256" key="2">
    <source>
        <dbReference type="ARBA" id="ARBA00004651"/>
    </source>
</evidence>
<accession>A0ABQ1NE47</accession>
<dbReference type="InterPro" id="IPR005467">
    <property type="entry name" value="His_kinase_dom"/>
</dbReference>
<feature type="coiled-coil region" evidence="14">
    <location>
        <begin position="112"/>
        <end position="139"/>
    </location>
</feature>
<dbReference type="PIRSF" id="PIRSF037431">
    <property type="entry name" value="STHK_LiaS"/>
    <property type="match status" value="1"/>
</dbReference>
<evidence type="ECO:0000256" key="12">
    <source>
        <dbReference type="ARBA" id="ARBA00023136"/>
    </source>
</evidence>
<evidence type="ECO:0000313" key="19">
    <source>
        <dbReference type="Proteomes" id="UP000619534"/>
    </source>
</evidence>
<evidence type="ECO:0000256" key="15">
    <source>
        <dbReference type="SAM" id="Phobius"/>
    </source>
</evidence>
<dbReference type="PANTHER" id="PTHR24421:SF37">
    <property type="entry name" value="SENSOR HISTIDINE KINASE NARS"/>
    <property type="match status" value="1"/>
</dbReference>
<sequence>MLKRLSSIRYTFIRSHLFGLILNTFVLLAVLLSIHVWFTPEWLAAGAILLFMGIYFLLGLFMSFYAGFRSSGDLKDRIDSLSTVITHLARGNFKTKVLFSEEDEIARIASELNELGGKLQEQKDSLVRLADEKAELAKKAHSAATMEERQRLARDLHDAVSQQLFALTMMSQAAVRVFDKKPDQAKRQLEEISAMALQAQTEMRALLLHLRPVHLSGEPLTKGIERLVEELEQKCPIHFHVQMEETGGLSQTKEEHLFRIIQEALSNILRHSNATDVNVSLKEKNEELFLHIGDNGVGFNMKEKETIVASYGLKTMRERTGEIGGNFALRSREGEGTHIDIRVPLQTVKGEIG</sequence>
<feature type="domain" description="Histidine kinase" evidence="16">
    <location>
        <begin position="151"/>
        <end position="347"/>
    </location>
</feature>
<evidence type="ECO:0000256" key="3">
    <source>
        <dbReference type="ARBA" id="ARBA00022475"/>
    </source>
</evidence>
<dbReference type="Pfam" id="PF02518">
    <property type="entry name" value="HATPase_c"/>
    <property type="match status" value="1"/>
</dbReference>
<dbReference type="InterPro" id="IPR011712">
    <property type="entry name" value="Sig_transdc_His_kin_sub3_dim/P"/>
</dbReference>
<dbReference type="InterPro" id="IPR036890">
    <property type="entry name" value="HATPase_C_sf"/>
</dbReference>
<evidence type="ECO:0000259" key="16">
    <source>
        <dbReference type="PROSITE" id="PS50109"/>
    </source>
</evidence>
<proteinExistence type="predicted"/>